<evidence type="ECO:0000313" key="3">
    <source>
        <dbReference type="Proteomes" id="UP000183685"/>
    </source>
</evidence>
<evidence type="ECO:0000256" key="1">
    <source>
        <dbReference type="SAM" id="SignalP"/>
    </source>
</evidence>
<feature type="chain" id="PRO_5010157980" description="Sugar lactone lactonase YvrE" evidence="1">
    <location>
        <begin position="24"/>
        <end position="287"/>
    </location>
</feature>
<dbReference type="RefSeq" id="WP_068303338.1">
    <property type="nucleotide sequence ID" value="NZ_FNAK01000009.1"/>
</dbReference>
<evidence type="ECO:0000313" key="2">
    <source>
        <dbReference type="EMBL" id="SDE68765.1"/>
    </source>
</evidence>
<name>A0A1G7EZN2_9PROT</name>
<dbReference type="STRING" id="637679.GCA_001550055_01514"/>
<evidence type="ECO:0008006" key="4">
    <source>
        <dbReference type="Google" id="ProtNLM"/>
    </source>
</evidence>
<dbReference type="Proteomes" id="UP000183685">
    <property type="component" value="Unassembled WGS sequence"/>
</dbReference>
<dbReference type="SUPFAM" id="SSF63829">
    <property type="entry name" value="Calcium-dependent phosphotriesterase"/>
    <property type="match status" value="1"/>
</dbReference>
<dbReference type="OrthoDB" id="7675395at2"/>
<accession>A0A1G7EZN2</accession>
<sequence>MYKALIAAITGLLVSAGAMPVAAETAHIREIWSISEGLFEPESVAVDEARNFIYASNVVGYGINGKGYISRMSMSGRMVDAKWIEGLNAPTGLALRGKLLYLADVNMLRVLDVESGEIVASYVAPDREPCLNDVALADDGTVFVSGSCTGTIYKLEDGKLIRFIVDADALRFVNGLFVDGELLLSGGWQIRLWNRFSGAPLADGPVTRQPDVKDIDGLAWDGSAFLMSMVDDPRLWRLKADGIAVPISDQPFHAADFYYDNVTGLLIMPQNLSEHDHRVTAFRLTFE</sequence>
<dbReference type="EMBL" id="FNAK01000009">
    <property type="protein sequence ID" value="SDE68765.1"/>
    <property type="molecule type" value="Genomic_DNA"/>
</dbReference>
<gene>
    <name evidence="2" type="ORF">SAMN04488071_3542</name>
</gene>
<dbReference type="AlphaFoldDB" id="A0A1G7EZN2"/>
<dbReference type="InterPro" id="IPR011042">
    <property type="entry name" value="6-blade_b-propeller_TolB-like"/>
</dbReference>
<keyword evidence="1" id="KW-0732">Signal</keyword>
<proteinExistence type="predicted"/>
<dbReference type="Gene3D" id="2.120.10.30">
    <property type="entry name" value="TolB, C-terminal domain"/>
    <property type="match status" value="1"/>
</dbReference>
<organism evidence="2 3">
    <name type="scientific">Kordiimonas lacus</name>
    <dbReference type="NCBI Taxonomy" id="637679"/>
    <lineage>
        <taxon>Bacteria</taxon>
        <taxon>Pseudomonadati</taxon>
        <taxon>Pseudomonadota</taxon>
        <taxon>Alphaproteobacteria</taxon>
        <taxon>Kordiimonadales</taxon>
        <taxon>Kordiimonadaceae</taxon>
        <taxon>Kordiimonas</taxon>
    </lineage>
</organism>
<feature type="signal peptide" evidence="1">
    <location>
        <begin position="1"/>
        <end position="23"/>
    </location>
</feature>
<keyword evidence="3" id="KW-1185">Reference proteome</keyword>
<reference evidence="2 3" key="1">
    <citation type="submission" date="2016-10" db="EMBL/GenBank/DDBJ databases">
        <authorList>
            <person name="de Groot N.N."/>
        </authorList>
    </citation>
    <scope>NUCLEOTIDE SEQUENCE [LARGE SCALE GENOMIC DNA]</scope>
    <source>
        <strain evidence="2 3">CGMCC 1.9109</strain>
    </source>
</reference>
<protein>
    <recommendedName>
        <fullName evidence="4">Sugar lactone lactonase YvrE</fullName>
    </recommendedName>
</protein>